<dbReference type="EMBL" id="JACSNR010000008">
    <property type="protein sequence ID" value="MBM6923811.1"/>
    <property type="molecule type" value="Genomic_DNA"/>
</dbReference>
<dbReference type="Gene3D" id="3.40.630.30">
    <property type="match status" value="1"/>
</dbReference>
<evidence type="ECO:0000313" key="4">
    <source>
        <dbReference type="EMBL" id="MBM6923811.1"/>
    </source>
</evidence>
<dbReference type="PROSITE" id="PS51186">
    <property type="entry name" value="GNAT"/>
    <property type="match status" value="1"/>
</dbReference>
<protein>
    <submittedName>
        <fullName evidence="4">GNAT family N-acetyltransferase</fullName>
    </submittedName>
</protein>
<evidence type="ECO:0000256" key="1">
    <source>
        <dbReference type="ARBA" id="ARBA00022679"/>
    </source>
</evidence>
<keyword evidence="5" id="KW-1185">Reference proteome</keyword>
<evidence type="ECO:0000313" key="5">
    <source>
        <dbReference type="Proteomes" id="UP000724149"/>
    </source>
</evidence>
<dbReference type="CDD" id="cd04301">
    <property type="entry name" value="NAT_SF"/>
    <property type="match status" value="1"/>
</dbReference>
<reference evidence="4 5" key="1">
    <citation type="journal article" date="2021" name="Sci. Rep.">
        <title>The distribution of antibiotic resistance genes in chicken gut microbiota commensals.</title>
        <authorList>
            <person name="Juricova H."/>
            <person name="Matiasovicova J."/>
            <person name="Kubasova T."/>
            <person name="Cejkova D."/>
            <person name="Rychlik I."/>
        </authorList>
    </citation>
    <scope>NUCLEOTIDE SEQUENCE [LARGE SCALE GENOMIC DNA]</scope>
    <source>
        <strain evidence="4 5">An564</strain>
    </source>
</reference>
<dbReference type="PANTHER" id="PTHR43877">
    <property type="entry name" value="AMINOALKYLPHOSPHONATE N-ACETYLTRANSFERASE-RELATED-RELATED"/>
    <property type="match status" value="1"/>
</dbReference>
<sequence>MQTVITLLEVAAPDLLDRCLAVRQEVFTREMGVPADVERDSRDCLDGECRHFLITRDGRDIGAVRCLPQEDGTLRLQRFCIRKDCRGQGAGRQTLAAVENRFRAEGLSAVVLDAKCSARGFYEACGYEAVSGEFLEAGVPHVAMRRAL</sequence>
<accession>A0ABS2GNX7</accession>
<proteinExistence type="predicted"/>
<keyword evidence="1" id="KW-0808">Transferase</keyword>
<dbReference type="InterPro" id="IPR000182">
    <property type="entry name" value="GNAT_dom"/>
</dbReference>
<dbReference type="RefSeq" id="WP_204721391.1">
    <property type="nucleotide sequence ID" value="NZ_JACSNR010000008.1"/>
</dbReference>
<dbReference type="Proteomes" id="UP000724149">
    <property type="component" value="Unassembled WGS sequence"/>
</dbReference>
<name>A0ABS2GNX7_9FIRM</name>
<dbReference type="Pfam" id="PF13673">
    <property type="entry name" value="Acetyltransf_10"/>
    <property type="match status" value="1"/>
</dbReference>
<comment type="caution">
    <text evidence="4">The sequence shown here is derived from an EMBL/GenBank/DDBJ whole genome shotgun (WGS) entry which is preliminary data.</text>
</comment>
<gene>
    <name evidence="4" type="ORF">H9X81_08950</name>
</gene>
<dbReference type="InterPro" id="IPR016181">
    <property type="entry name" value="Acyl_CoA_acyltransferase"/>
</dbReference>
<evidence type="ECO:0000256" key="2">
    <source>
        <dbReference type="ARBA" id="ARBA00023315"/>
    </source>
</evidence>
<dbReference type="SUPFAM" id="SSF55729">
    <property type="entry name" value="Acyl-CoA N-acyltransferases (Nat)"/>
    <property type="match status" value="1"/>
</dbReference>
<feature type="domain" description="N-acetyltransferase" evidence="3">
    <location>
        <begin position="6"/>
        <end position="148"/>
    </location>
</feature>
<evidence type="ECO:0000259" key="3">
    <source>
        <dbReference type="PROSITE" id="PS51186"/>
    </source>
</evidence>
<dbReference type="InterPro" id="IPR050832">
    <property type="entry name" value="Bact_Acetyltransf"/>
</dbReference>
<organism evidence="4 5">
    <name type="scientific">Hydrogenoanaerobacterium saccharovorans</name>
    <dbReference type="NCBI Taxonomy" id="474960"/>
    <lineage>
        <taxon>Bacteria</taxon>
        <taxon>Bacillati</taxon>
        <taxon>Bacillota</taxon>
        <taxon>Clostridia</taxon>
        <taxon>Eubacteriales</taxon>
        <taxon>Oscillospiraceae</taxon>
        <taxon>Hydrogenoanaerobacterium</taxon>
    </lineage>
</organism>
<keyword evidence="2" id="KW-0012">Acyltransferase</keyword>